<feature type="domain" description="Anaphase-promoting complex subunit 4 C-terminal half WD40" evidence="9">
    <location>
        <begin position="606"/>
        <end position="740"/>
    </location>
</feature>
<sequence>MYQCGIRQVEERHVPNQVDLMVWSHRLDLLALSNFKGEVQVHRLHWQKVWNLPPYKENVLVEAMEWRPDGKALAIGYNTGTVYIIDIEDKGILGKYDFARETEDFHEYKNYGIPFIRWAVKAGTLENSSDYNIYDDSTIFLQKPLSPSTSTEESTKLFKENTEHTQLSMLMITYGSGYIFMSIFGSYPYGSIHLPQITKNEYGEYKIVDITLSDDFSMMQVLYIERQTNNVFVAFVNTTVLSAYCEEISIVANKHDRIIHLMSHLDKTMNSITEAWEHILLEMDTKMAYYASTVPEGGVSADLLELLMLGVPSDELELFLLQELTAKGLKKFGSSVELSYSTIQKLVLNQLNIVGQNLTYYLSELRGLTRVSDRYKVTGVEENKITNAIRACFAFLNKCLELQQVIDLSMRNYKAFFRWLFVVIVRLLDEQTSSDIVKITQQELTHIADFLYNFDKVQSDNNESTTGKPVKFNLERLGQYLQDQEIILLPDDEDNPWHKILKENACLLKENDTIFSISEFKKYSLVQQHKHLTHEINKLFDFHDKHIAKYFSVYNNIKCYNGDADMNWKENLRISQIYDTNQQAFMMAFINNKVPEEGLHFMSVSTKERICSGTLSRYTFSSSLIQEGNNILDENLDILDIQFYSPEYLSLLLRHPSIADSTVFVQLPLKIALDNSQEFNLKSKSIAFNEQVAQKNISPLLDQSVYKVLEKMSGFRIAVSGARKVSVVLSNLQRKVRVFEMETNGDEDEEDTLDSTSQSNITPASETSHNNTDQFNNTRDITL</sequence>
<keyword evidence="3" id="KW-0498">Mitosis</keyword>
<dbReference type="AlphaFoldDB" id="A0A5E4PXS6"/>
<proteinExistence type="predicted"/>
<organism evidence="10 11">
    <name type="scientific">Leptidea sinapis</name>
    <dbReference type="NCBI Taxonomy" id="189913"/>
    <lineage>
        <taxon>Eukaryota</taxon>
        <taxon>Metazoa</taxon>
        <taxon>Ecdysozoa</taxon>
        <taxon>Arthropoda</taxon>
        <taxon>Hexapoda</taxon>
        <taxon>Insecta</taxon>
        <taxon>Pterygota</taxon>
        <taxon>Neoptera</taxon>
        <taxon>Endopterygota</taxon>
        <taxon>Lepidoptera</taxon>
        <taxon>Glossata</taxon>
        <taxon>Ditrysia</taxon>
        <taxon>Papilionoidea</taxon>
        <taxon>Pieridae</taxon>
        <taxon>Dismorphiinae</taxon>
        <taxon>Leptidea</taxon>
    </lineage>
</organism>
<dbReference type="InterPro" id="IPR056358">
    <property type="entry name" value="APC4_C"/>
</dbReference>
<keyword evidence="4" id="KW-0833">Ubl conjugation pathway</keyword>
<evidence type="ECO:0000256" key="4">
    <source>
        <dbReference type="ARBA" id="ARBA00022786"/>
    </source>
</evidence>
<dbReference type="GO" id="GO:0031145">
    <property type="term" value="P:anaphase-promoting complex-dependent catabolic process"/>
    <property type="evidence" value="ECO:0007669"/>
    <property type="project" value="InterPro"/>
</dbReference>
<dbReference type="Gene3D" id="2.130.10.10">
    <property type="entry name" value="YVTN repeat-like/Quinoprotein amine dehydrogenase"/>
    <property type="match status" value="1"/>
</dbReference>
<dbReference type="GO" id="GO:0034399">
    <property type="term" value="C:nuclear periphery"/>
    <property type="evidence" value="ECO:0007669"/>
    <property type="project" value="TreeGrafter"/>
</dbReference>
<dbReference type="GO" id="GO:0051301">
    <property type="term" value="P:cell division"/>
    <property type="evidence" value="ECO:0007669"/>
    <property type="project" value="UniProtKB-KW"/>
</dbReference>
<feature type="compositionally biased region" description="Polar residues" evidence="6">
    <location>
        <begin position="754"/>
        <end position="783"/>
    </location>
</feature>
<dbReference type="EMBL" id="FZQP02000748">
    <property type="protein sequence ID" value="VVC90226.1"/>
    <property type="molecule type" value="Genomic_DNA"/>
</dbReference>
<evidence type="ECO:0000259" key="8">
    <source>
        <dbReference type="Pfam" id="PF12896"/>
    </source>
</evidence>
<reference evidence="10 11" key="1">
    <citation type="submission" date="2017-07" db="EMBL/GenBank/DDBJ databases">
        <authorList>
            <person name="Talla V."/>
            <person name="Backstrom N."/>
        </authorList>
    </citation>
    <scope>NUCLEOTIDE SEQUENCE [LARGE SCALE GENOMIC DNA]</scope>
</reference>
<feature type="domain" description="Anaphase-promoting complex subunit 4 long" evidence="8">
    <location>
        <begin position="236"/>
        <end position="430"/>
    </location>
</feature>
<evidence type="ECO:0000256" key="5">
    <source>
        <dbReference type="ARBA" id="ARBA00023306"/>
    </source>
</evidence>
<feature type="domain" description="Anaphase-promoting complex subunit 4-like WD40" evidence="7">
    <location>
        <begin position="21"/>
        <end position="119"/>
    </location>
</feature>
<evidence type="ECO:0000256" key="1">
    <source>
        <dbReference type="ARBA" id="ARBA00016067"/>
    </source>
</evidence>
<dbReference type="GO" id="GO:0005680">
    <property type="term" value="C:anaphase-promoting complex"/>
    <property type="evidence" value="ECO:0007669"/>
    <property type="project" value="InterPro"/>
</dbReference>
<dbReference type="Pfam" id="PF23405">
    <property type="entry name" value="WD40_APC4_C-half"/>
    <property type="match status" value="1"/>
</dbReference>
<keyword evidence="11" id="KW-1185">Reference proteome</keyword>
<protein>
    <recommendedName>
        <fullName evidence="1">Anaphase-promoting complex subunit 4</fullName>
    </recommendedName>
</protein>
<evidence type="ECO:0000259" key="9">
    <source>
        <dbReference type="Pfam" id="PF23405"/>
    </source>
</evidence>
<feature type="compositionally biased region" description="Acidic residues" evidence="6">
    <location>
        <begin position="743"/>
        <end position="753"/>
    </location>
</feature>
<accession>A0A5E4PXS6</accession>
<dbReference type="Pfam" id="PF12894">
    <property type="entry name" value="ANAPC4_WD40"/>
    <property type="match status" value="1"/>
</dbReference>
<dbReference type="PANTHER" id="PTHR13260:SF0">
    <property type="entry name" value="ANAPHASE-PROMOTING COMPLEX SUBUNIT 4"/>
    <property type="match status" value="1"/>
</dbReference>
<evidence type="ECO:0000256" key="6">
    <source>
        <dbReference type="SAM" id="MobiDB-lite"/>
    </source>
</evidence>
<name>A0A5E4PXS6_9NEOP</name>
<dbReference type="GO" id="GO:0070979">
    <property type="term" value="P:protein K11-linked ubiquitination"/>
    <property type="evidence" value="ECO:0007669"/>
    <property type="project" value="TreeGrafter"/>
</dbReference>
<keyword evidence="5" id="KW-0131">Cell cycle</keyword>
<feature type="region of interest" description="Disordered" evidence="6">
    <location>
        <begin position="740"/>
        <end position="783"/>
    </location>
</feature>
<dbReference type="SUPFAM" id="SSF117289">
    <property type="entry name" value="Nucleoporin domain"/>
    <property type="match status" value="1"/>
</dbReference>
<evidence type="ECO:0000313" key="10">
    <source>
        <dbReference type="EMBL" id="VVC90226.1"/>
    </source>
</evidence>
<dbReference type="Proteomes" id="UP000324832">
    <property type="component" value="Unassembled WGS sequence"/>
</dbReference>
<keyword evidence="2" id="KW-0132">Cell division</keyword>
<gene>
    <name evidence="10" type="ORF">LSINAPIS_LOCUS3182</name>
</gene>
<evidence type="ECO:0000313" key="11">
    <source>
        <dbReference type="Proteomes" id="UP000324832"/>
    </source>
</evidence>
<dbReference type="PANTHER" id="PTHR13260">
    <property type="entry name" value="ANAPHASE PROMOTING COMPLEX SUBUNIT 4 APC4"/>
    <property type="match status" value="1"/>
</dbReference>
<dbReference type="InterPro" id="IPR024789">
    <property type="entry name" value="APC4"/>
</dbReference>
<evidence type="ECO:0000256" key="2">
    <source>
        <dbReference type="ARBA" id="ARBA00022618"/>
    </source>
</evidence>
<evidence type="ECO:0000259" key="7">
    <source>
        <dbReference type="Pfam" id="PF12894"/>
    </source>
</evidence>
<dbReference type="Pfam" id="PF12896">
    <property type="entry name" value="ANAPC4"/>
    <property type="match status" value="1"/>
</dbReference>
<dbReference type="InterPro" id="IPR015943">
    <property type="entry name" value="WD40/YVTN_repeat-like_dom_sf"/>
</dbReference>
<dbReference type="InterPro" id="IPR024790">
    <property type="entry name" value="APC4_long_dom"/>
</dbReference>
<dbReference type="InterPro" id="IPR024977">
    <property type="entry name" value="Apc4-like_WD40_dom"/>
</dbReference>
<evidence type="ECO:0000256" key="3">
    <source>
        <dbReference type="ARBA" id="ARBA00022776"/>
    </source>
</evidence>